<keyword evidence="5" id="KW-0410">Iron transport</keyword>
<keyword evidence="11 14" id="KW-0472">Membrane</keyword>
<dbReference type="GO" id="GO:0009279">
    <property type="term" value="C:cell outer membrane"/>
    <property type="evidence" value="ECO:0007669"/>
    <property type="project" value="UniProtKB-SubCell"/>
</dbReference>
<dbReference type="Gene3D" id="2.40.170.20">
    <property type="entry name" value="TonB-dependent receptor, beta-barrel domain"/>
    <property type="match status" value="1"/>
</dbReference>
<evidence type="ECO:0000256" key="16">
    <source>
        <dbReference type="SAM" id="SignalP"/>
    </source>
</evidence>
<evidence type="ECO:0000256" key="9">
    <source>
        <dbReference type="ARBA" id="ARBA00023065"/>
    </source>
</evidence>
<dbReference type="SMART" id="SM00965">
    <property type="entry name" value="STN"/>
    <property type="match status" value="1"/>
</dbReference>
<protein>
    <submittedName>
        <fullName evidence="18">TonB-dependent siderophore receptor</fullName>
    </submittedName>
</protein>
<comment type="subcellular location">
    <subcellularLocation>
        <location evidence="1 14">Cell outer membrane</location>
        <topology evidence="1 14">Multi-pass membrane protein</topology>
    </subcellularLocation>
</comment>
<evidence type="ECO:0000256" key="5">
    <source>
        <dbReference type="ARBA" id="ARBA00022496"/>
    </source>
</evidence>
<dbReference type="InterPro" id="IPR039426">
    <property type="entry name" value="TonB-dep_rcpt-like"/>
</dbReference>
<dbReference type="EMBL" id="QFPX01000015">
    <property type="protein sequence ID" value="PZQ53439.1"/>
    <property type="molecule type" value="Genomic_DNA"/>
</dbReference>
<keyword evidence="7 16" id="KW-0732">Signal</keyword>
<feature type="signal peptide" evidence="16">
    <location>
        <begin position="1"/>
        <end position="30"/>
    </location>
</feature>
<evidence type="ECO:0000256" key="3">
    <source>
        <dbReference type="ARBA" id="ARBA00022448"/>
    </source>
</evidence>
<evidence type="ECO:0000259" key="17">
    <source>
        <dbReference type="SMART" id="SM00965"/>
    </source>
</evidence>
<evidence type="ECO:0000256" key="6">
    <source>
        <dbReference type="ARBA" id="ARBA00022692"/>
    </source>
</evidence>
<dbReference type="PROSITE" id="PS52016">
    <property type="entry name" value="TONB_DEPENDENT_REC_3"/>
    <property type="match status" value="1"/>
</dbReference>
<dbReference type="InterPro" id="IPR036942">
    <property type="entry name" value="Beta-barrel_TonB_sf"/>
</dbReference>
<keyword evidence="8" id="KW-0408">Iron</keyword>
<evidence type="ECO:0000256" key="8">
    <source>
        <dbReference type="ARBA" id="ARBA00023004"/>
    </source>
</evidence>
<dbReference type="InterPro" id="IPR010105">
    <property type="entry name" value="TonB_sidphr_rcpt"/>
</dbReference>
<dbReference type="AlphaFoldDB" id="A0A2W5NMH6"/>
<keyword evidence="3 14" id="KW-0813">Transport</keyword>
<comment type="similarity">
    <text evidence="2 14 15">Belongs to the TonB-dependent receptor family.</text>
</comment>
<dbReference type="Gene3D" id="2.170.130.10">
    <property type="entry name" value="TonB-dependent receptor, plug domain"/>
    <property type="match status" value="1"/>
</dbReference>
<dbReference type="PANTHER" id="PTHR32552">
    <property type="entry name" value="FERRICHROME IRON RECEPTOR-RELATED"/>
    <property type="match status" value="1"/>
</dbReference>
<dbReference type="Pfam" id="PF00593">
    <property type="entry name" value="TonB_dep_Rec_b-barrel"/>
    <property type="match status" value="1"/>
</dbReference>
<keyword evidence="13 14" id="KW-0998">Cell outer membrane</keyword>
<dbReference type="Pfam" id="PF07715">
    <property type="entry name" value="Plug"/>
    <property type="match status" value="1"/>
</dbReference>
<evidence type="ECO:0000256" key="14">
    <source>
        <dbReference type="PROSITE-ProRule" id="PRU01360"/>
    </source>
</evidence>
<dbReference type="InterPro" id="IPR037066">
    <property type="entry name" value="Plug_dom_sf"/>
</dbReference>
<dbReference type="SUPFAM" id="SSF56935">
    <property type="entry name" value="Porins"/>
    <property type="match status" value="1"/>
</dbReference>
<keyword evidence="10 15" id="KW-0798">TonB box</keyword>
<organism evidence="18 19">
    <name type="scientific">Novosphingobium pentaromativorans</name>
    <dbReference type="NCBI Taxonomy" id="205844"/>
    <lineage>
        <taxon>Bacteria</taxon>
        <taxon>Pseudomonadati</taxon>
        <taxon>Pseudomonadota</taxon>
        <taxon>Alphaproteobacteria</taxon>
        <taxon>Sphingomonadales</taxon>
        <taxon>Sphingomonadaceae</taxon>
        <taxon>Novosphingobium</taxon>
    </lineage>
</organism>
<dbReference type="Gene3D" id="3.55.50.30">
    <property type="match status" value="1"/>
</dbReference>
<accession>A0A2W5NMH6</accession>
<proteinExistence type="inferred from homology"/>
<evidence type="ECO:0000256" key="2">
    <source>
        <dbReference type="ARBA" id="ARBA00009810"/>
    </source>
</evidence>
<evidence type="ECO:0000256" key="1">
    <source>
        <dbReference type="ARBA" id="ARBA00004571"/>
    </source>
</evidence>
<feature type="chain" id="PRO_5016055290" evidence="16">
    <location>
        <begin position="31"/>
        <end position="789"/>
    </location>
</feature>
<sequence>MFNLKSSLARGAASIVLLSGISISAVPAAAAQETQVAIAFDVPSGALGAALARLGRQAGTMISADADIVRGKHTAGIKGRFPIGQALEMLLTGTGLSAQPDGRGGYRLVPRISQDAPREPVQDSIIVTARIDNAVSVGKSDAVLLETPQSVSVVDASFIETMNTKTISESLGYTPGLATQPASFARSADNVYLRGFPVNTADGSILLDGLKPQASTYGGGIEPYSLERLEVMRGANSVLYGQLGPGGIINAVSKRPSFTRFAEVRAQYGSFERKELAADFTGPLNDSIAVRLTGLIRDSNTDIDYIKDDKRFIAPALTWRIGEDTELTLLGSYQEIRMDFAAPLSVQLVTGQGLPLGPIPRDRFVGEPDFDRYDADQWTAGFRFSHRFSDALRFESALRYYEGTLAWDYLQVGAVTAAGSLARTVSYRREKTTALSTDNRLAFDIDTGAVRHELMAGLDVYRPTYRNDRFQNGSVTPINIYEPVYGAVPVVDMRQSRNRGADVRSRQIGLYFQDQMRLGEWIVVLGGRQDWSRNRTRLRATEVDTEQKDDAFTWRAGLVHAGDNGLAPYASYARSFAPQIGTTFEGARFVPSRGEQIEAGIRYQKPGSKLLLSAAAYQLTQTNVLTPDTRAEASGFSVQTGEIRVRGIEAEAQAEVLQDLNLLLAYAWFDAEITRSNTPGEQGQRPTFVPRQTLSAFADYRLDRLGLADVKLGAGVRYIGHSNIIGATFDNAAYALVDAIAEWSPGPWRFAFNARNLFDRKYTSCLSSGVNACRYGDPQTFTGTVGYRF</sequence>
<evidence type="ECO:0000256" key="11">
    <source>
        <dbReference type="ARBA" id="ARBA00023136"/>
    </source>
</evidence>
<keyword evidence="6 14" id="KW-0812">Transmembrane</keyword>
<keyword evidence="9" id="KW-0406">Ion transport</keyword>
<evidence type="ECO:0000256" key="10">
    <source>
        <dbReference type="ARBA" id="ARBA00023077"/>
    </source>
</evidence>
<name>A0A2W5NMH6_9SPHN</name>
<dbReference type="InterPro" id="IPR000531">
    <property type="entry name" value="Beta-barrel_TonB"/>
</dbReference>
<dbReference type="FunFam" id="2.40.170.20:FF:000005">
    <property type="entry name" value="TonB-dependent siderophore receptor"/>
    <property type="match status" value="1"/>
</dbReference>
<dbReference type="GO" id="GO:0015344">
    <property type="term" value="F:siderophore uptake transmembrane transporter activity"/>
    <property type="evidence" value="ECO:0007669"/>
    <property type="project" value="TreeGrafter"/>
</dbReference>
<gene>
    <name evidence="18" type="ORF">DI555_16645</name>
</gene>
<evidence type="ECO:0000256" key="4">
    <source>
        <dbReference type="ARBA" id="ARBA00022452"/>
    </source>
</evidence>
<comment type="caution">
    <text evidence="18">The sequence shown here is derived from an EMBL/GenBank/DDBJ whole genome shotgun (WGS) entry which is preliminary data.</text>
</comment>
<dbReference type="GO" id="GO:0015891">
    <property type="term" value="P:siderophore transport"/>
    <property type="evidence" value="ECO:0007669"/>
    <property type="project" value="InterPro"/>
</dbReference>
<evidence type="ECO:0000256" key="12">
    <source>
        <dbReference type="ARBA" id="ARBA00023170"/>
    </source>
</evidence>
<evidence type="ECO:0000313" key="18">
    <source>
        <dbReference type="EMBL" id="PZQ53439.1"/>
    </source>
</evidence>
<dbReference type="NCBIfam" id="TIGR01783">
    <property type="entry name" value="TonB-siderophor"/>
    <property type="match status" value="1"/>
</dbReference>
<evidence type="ECO:0000256" key="13">
    <source>
        <dbReference type="ARBA" id="ARBA00023237"/>
    </source>
</evidence>
<dbReference type="InterPro" id="IPR011662">
    <property type="entry name" value="Secretin/TonB_short_N"/>
</dbReference>
<reference evidence="18 19" key="1">
    <citation type="submission" date="2017-08" db="EMBL/GenBank/DDBJ databases">
        <title>Infants hospitalized years apart are colonized by the same room-sourced microbial strains.</title>
        <authorList>
            <person name="Brooks B."/>
            <person name="Olm M.R."/>
            <person name="Firek B.A."/>
            <person name="Baker R."/>
            <person name="Thomas B.C."/>
            <person name="Morowitz M.J."/>
            <person name="Banfield J.F."/>
        </authorList>
    </citation>
    <scope>NUCLEOTIDE SEQUENCE [LARGE SCALE GENOMIC DNA]</scope>
    <source>
        <strain evidence="18">S2_005_002_R2_33</strain>
    </source>
</reference>
<evidence type="ECO:0000256" key="15">
    <source>
        <dbReference type="RuleBase" id="RU003357"/>
    </source>
</evidence>
<evidence type="ECO:0000256" key="7">
    <source>
        <dbReference type="ARBA" id="ARBA00022729"/>
    </source>
</evidence>
<keyword evidence="4 14" id="KW-1134">Transmembrane beta strand</keyword>
<feature type="domain" description="Secretin/TonB short N-terminal" evidence="17">
    <location>
        <begin position="60"/>
        <end position="111"/>
    </location>
</feature>
<dbReference type="GO" id="GO:0038023">
    <property type="term" value="F:signaling receptor activity"/>
    <property type="evidence" value="ECO:0007669"/>
    <property type="project" value="InterPro"/>
</dbReference>
<dbReference type="CDD" id="cd01347">
    <property type="entry name" value="ligand_gated_channel"/>
    <property type="match status" value="1"/>
</dbReference>
<dbReference type="PANTHER" id="PTHR32552:SF68">
    <property type="entry name" value="FERRICHROME OUTER MEMBRANE TRANSPORTER_PHAGE RECEPTOR"/>
    <property type="match status" value="1"/>
</dbReference>
<dbReference type="Pfam" id="PF07660">
    <property type="entry name" value="STN"/>
    <property type="match status" value="1"/>
</dbReference>
<dbReference type="InterPro" id="IPR012910">
    <property type="entry name" value="Plug_dom"/>
</dbReference>
<keyword evidence="12 18" id="KW-0675">Receptor</keyword>
<evidence type="ECO:0000313" key="19">
    <source>
        <dbReference type="Proteomes" id="UP000249082"/>
    </source>
</evidence>
<dbReference type="Proteomes" id="UP000249082">
    <property type="component" value="Unassembled WGS sequence"/>
</dbReference>